<keyword evidence="5 6" id="KW-0804">Transcription</keyword>
<evidence type="ECO:0000313" key="10">
    <source>
        <dbReference type="Proteomes" id="UP001440612"/>
    </source>
</evidence>
<evidence type="ECO:0000259" key="8">
    <source>
        <dbReference type="Pfam" id="PF08281"/>
    </source>
</evidence>
<evidence type="ECO:0000256" key="6">
    <source>
        <dbReference type="RuleBase" id="RU000716"/>
    </source>
</evidence>
<evidence type="ECO:0000256" key="5">
    <source>
        <dbReference type="ARBA" id="ARBA00023163"/>
    </source>
</evidence>
<evidence type="ECO:0000256" key="1">
    <source>
        <dbReference type="ARBA" id="ARBA00010641"/>
    </source>
</evidence>
<sequence>MNRIDGDEDPRDEIITHLAQLRAFAVSLTRNPVAADDLVQDTIVKAWKGFHRYQPGTNLRAWLFTILRNTFYSDLRKAQREQVSSENEIAELVTTPDHGDDRIALIDFERALGLLPPEQREALVLVGASGLSYQDAAMTCGVAVGTIKSRINRGRAKLAEILEREVASPSQEG</sequence>
<dbReference type="InterPro" id="IPR039425">
    <property type="entry name" value="RNA_pol_sigma-70-like"/>
</dbReference>
<dbReference type="InterPro" id="IPR007627">
    <property type="entry name" value="RNA_pol_sigma70_r2"/>
</dbReference>
<keyword evidence="3 6" id="KW-0731">Sigma factor</keyword>
<reference evidence="10" key="1">
    <citation type="submission" date="2024-04" db="EMBL/GenBank/DDBJ databases">
        <title>Phylogenomic analyses of a clade within the roseobacter group suggest taxonomic reassignments of species of the genera Aestuariivita, Citreicella, Loktanella, Nautella, Pelagibaca, Ruegeria, Thalassobius, Thiobacimonas and Tropicibacter, and the proposal o.</title>
        <authorList>
            <person name="Jeon C.O."/>
        </authorList>
    </citation>
    <scope>NUCLEOTIDE SEQUENCE [LARGE SCALE GENOMIC DNA]</scope>
    <source>
        <strain evidence="10">BS5-3</strain>
    </source>
</reference>
<proteinExistence type="inferred from homology"/>
<dbReference type="InterPro" id="IPR000838">
    <property type="entry name" value="RNA_pol_sigma70_ECF_CS"/>
</dbReference>
<organism evidence="9 10">
    <name type="scientific">Yoonia phaeophyticola</name>
    <dbReference type="NCBI Taxonomy" id="3137369"/>
    <lineage>
        <taxon>Bacteria</taxon>
        <taxon>Pseudomonadati</taxon>
        <taxon>Pseudomonadota</taxon>
        <taxon>Alphaproteobacteria</taxon>
        <taxon>Rhodobacterales</taxon>
        <taxon>Paracoccaceae</taxon>
        <taxon>Yoonia</taxon>
    </lineage>
</organism>
<name>A0ABZ2V7Y2_9RHOB</name>
<dbReference type="SUPFAM" id="SSF88659">
    <property type="entry name" value="Sigma3 and sigma4 domains of RNA polymerase sigma factors"/>
    <property type="match status" value="1"/>
</dbReference>
<dbReference type="CDD" id="cd06171">
    <property type="entry name" value="Sigma70_r4"/>
    <property type="match status" value="1"/>
</dbReference>
<accession>A0ABZ2V7Y2</accession>
<dbReference type="NCBIfam" id="TIGR02937">
    <property type="entry name" value="sigma70-ECF"/>
    <property type="match status" value="1"/>
</dbReference>
<protein>
    <recommendedName>
        <fullName evidence="6">RNA polymerase sigma factor</fullName>
    </recommendedName>
</protein>
<dbReference type="Gene3D" id="1.10.1740.10">
    <property type="match status" value="1"/>
</dbReference>
<feature type="domain" description="RNA polymerase sigma-70 region 2" evidence="7">
    <location>
        <begin position="16"/>
        <end position="80"/>
    </location>
</feature>
<keyword evidence="10" id="KW-1185">Reference proteome</keyword>
<dbReference type="PROSITE" id="PS01063">
    <property type="entry name" value="SIGMA70_ECF"/>
    <property type="match status" value="1"/>
</dbReference>
<evidence type="ECO:0000256" key="2">
    <source>
        <dbReference type="ARBA" id="ARBA00023015"/>
    </source>
</evidence>
<dbReference type="InterPro" id="IPR013325">
    <property type="entry name" value="RNA_pol_sigma_r2"/>
</dbReference>
<evidence type="ECO:0000259" key="7">
    <source>
        <dbReference type="Pfam" id="PF04542"/>
    </source>
</evidence>
<dbReference type="InterPro" id="IPR013324">
    <property type="entry name" value="RNA_pol_sigma_r3/r4-like"/>
</dbReference>
<evidence type="ECO:0000313" key="9">
    <source>
        <dbReference type="EMBL" id="WZC50605.1"/>
    </source>
</evidence>
<dbReference type="InterPro" id="IPR013249">
    <property type="entry name" value="RNA_pol_sigma70_r4_t2"/>
</dbReference>
<dbReference type="Proteomes" id="UP001440612">
    <property type="component" value="Chromosome"/>
</dbReference>
<dbReference type="SUPFAM" id="SSF88946">
    <property type="entry name" value="Sigma2 domain of RNA polymerase sigma factors"/>
    <property type="match status" value="1"/>
</dbReference>
<dbReference type="Gene3D" id="1.10.10.10">
    <property type="entry name" value="Winged helix-like DNA-binding domain superfamily/Winged helix DNA-binding domain"/>
    <property type="match status" value="1"/>
</dbReference>
<dbReference type="Pfam" id="PF04542">
    <property type="entry name" value="Sigma70_r2"/>
    <property type="match status" value="1"/>
</dbReference>
<keyword evidence="2 6" id="KW-0805">Transcription regulation</keyword>
<dbReference type="InterPro" id="IPR036388">
    <property type="entry name" value="WH-like_DNA-bd_sf"/>
</dbReference>
<dbReference type="InterPro" id="IPR014284">
    <property type="entry name" value="RNA_pol_sigma-70_dom"/>
</dbReference>
<dbReference type="EMBL" id="CP150951">
    <property type="protein sequence ID" value="WZC50605.1"/>
    <property type="molecule type" value="Genomic_DNA"/>
</dbReference>
<dbReference type="PANTHER" id="PTHR43133">
    <property type="entry name" value="RNA POLYMERASE ECF-TYPE SIGMA FACTO"/>
    <property type="match status" value="1"/>
</dbReference>
<feature type="domain" description="RNA polymerase sigma factor 70 region 4 type 2" evidence="8">
    <location>
        <begin position="107"/>
        <end position="158"/>
    </location>
</feature>
<keyword evidence="4 6" id="KW-0238">DNA-binding</keyword>
<gene>
    <name evidence="9" type="ORF">AABB29_08310</name>
</gene>
<comment type="similarity">
    <text evidence="1 6">Belongs to the sigma-70 factor family. ECF subfamily.</text>
</comment>
<evidence type="ECO:0000256" key="3">
    <source>
        <dbReference type="ARBA" id="ARBA00023082"/>
    </source>
</evidence>
<evidence type="ECO:0000256" key="4">
    <source>
        <dbReference type="ARBA" id="ARBA00023125"/>
    </source>
</evidence>
<dbReference type="PANTHER" id="PTHR43133:SF25">
    <property type="entry name" value="RNA POLYMERASE SIGMA FACTOR RFAY-RELATED"/>
    <property type="match status" value="1"/>
</dbReference>
<dbReference type="RefSeq" id="WP_341368707.1">
    <property type="nucleotide sequence ID" value="NZ_CP150951.2"/>
</dbReference>
<dbReference type="Pfam" id="PF08281">
    <property type="entry name" value="Sigma70_r4_2"/>
    <property type="match status" value="1"/>
</dbReference>